<dbReference type="Proteomes" id="UP001501231">
    <property type="component" value="Unassembled WGS sequence"/>
</dbReference>
<dbReference type="EMBL" id="BAAARW010000001">
    <property type="protein sequence ID" value="GAA2398855.1"/>
    <property type="molecule type" value="Genomic_DNA"/>
</dbReference>
<organism evidence="1 2">
    <name type="scientific">Actinomadura vinacea</name>
    <dbReference type="NCBI Taxonomy" id="115336"/>
    <lineage>
        <taxon>Bacteria</taxon>
        <taxon>Bacillati</taxon>
        <taxon>Actinomycetota</taxon>
        <taxon>Actinomycetes</taxon>
        <taxon>Streptosporangiales</taxon>
        <taxon>Thermomonosporaceae</taxon>
        <taxon>Actinomadura</taxon>
    </lineage>
</organism>
<reference evidence="1 2" key="1">
    <citation type="journal article" date="2019" name="Int. J. Syst. Evol. Microbiol.">
        <title>The Global Catalogue of Microorganisms (GCM) 10K type strain sequencing project: providing services to taxonomists for standard genome sequencing and annotation.</title>
        <authorList>
            <consortium name="The Broad Institute Genomics Platform"/>
            <consortium name="The Broad Institute Genome Sequencing Center for Infectious Disease"/>
            <person name="Wu L."/>
            <person name="Ma J."/>
        </authorList>
    </citation>
    <scope>NUCLEOTIDE SEQUENCE [LARGE SCALE GENOMIC DNA]</scope>
    <source>
        <strain evidence="1 2">JCM 3325</strain>
    </source>
</reference>
<sequence length="287" mass="32612">MGHVLPSSALRLEVSPGYSHPLLDFEQRAMEKHTNIATKRNIGLLLARLCGWRTVFFLDDDIRDMEPSLIRRAAGLTEQYQVVGFQIPEFPDNSVVCHANRVSGGAQSTFIGGNALLVDTHRADTYFPPIYNEDWLFMYDAVAARSAGVAGRLRQLAYDPFSRSATPEEFGELIAEGLVRALHSGSDVSTLYFWMDAIKRRSRFIEEVVDRLHGSARGKDEPNPDHDRILRRLDAAMKRLLEISPMICLSFYRTWRDNVDIWQQQLLKLPTSLTSQQAIRYLRLSSA</sequence>
<keyword evidence="2" id="KW-1185">Reference proteome</keyword>
<protein>
    <recommendedName>
        <fullName evidence="3">Glycosyltransferase family 2 protein</fullName>
    </recommendedName>
</protein>
<comment type="caution">
    <text evidence="1">The sequence shown here is derived from an EMBL/GenBank/DDBJ whole genome shotgun (WGS) entry which is preliminary data.</text>
</comment>
<evidence type="ECO:0008006" key="3">
    <source>
        <dbReference type="Google" id="ProtNLM"/>
    </source>
</evidence>
<proteinExistence type="predicted"/>
<gene>
    <name evidence="1" type="ORF">GCM10010191_02060</name>
</gene>
<evidence type="ECO:0000313" key="2">
    <source>
        <dbReference type="Proteomes" id="UP001501231"/>
    </source>
</evidence>
<evidence type="ECO:0000313" key="1">
    <source>
        <dbReference type="EMBL" id="GAA2398855.1"/>
    </source>
</evidence>
<dbReference type="RefSeq" id="WP_344586329.1">
    <property type="nucleotide sequence ID" value="NZ_BAAARW010000001.1"/>
</dbReference>
<accession>A0ABN3IC04</accession>
<name>A0ABN3IC04_9ACTN</name>